<name>A0A1G7TN14_9BACL</name>
<reference evidence="1 2" key="1">
    <citation type="submission" date="2016-10" db="EMBL/GenBank/DDBJ databases">
        <authorList>
            <person name="de Groot N.N."/>
        </authorList>
    </citation>
    <scope>NUCLEOTIDE SEQUENCE [LARGE SCALE GENOMIC DNA]</scope>
    <source>
        <strain evidence="1 2">DSM 28129</strain>
    </source>
</reference>
<sequence>MKVFRKKVRSINVKGMLFFCVVDERKHDVVFRVYSGKFRSSYVEILFDWKDTYWINLYKPSVRAKLIEYIIDKGWKPDNEKQISRILNSNKLIEELSLKEI</sequence>
<dbReference type="RefSeq" id="WP_091235701.1">
    <property type="nucleotide sequence ID" value="NZ_FNBG01000038.1"/>
</dbReference>
<dbReference type="Proteomes" id="UP000198972">
    <property type="component" value="Unassembled WGS sequence"/>
</dbReference>
<accession>A0A1G7TN14</accession>
<protein>
    <submittedName>
        <fullName evidence="1">Uncharacterized protein</fullName>
    </submittedName>
</protein>
<dbReference type="STRING" id="670482.SAMN04488542_13822"/>
<dbReference type="AlphaFoldDB" id="A0A1G7TN14"/>
<evidence type="ECO:0000313" key="2">
    <source>
        <dbReference type="Proteomes" id="UP000198972"/>
    </source>
</evidence>
<organism evidence="1 2">
    <name type="scientific">Fontibacillus panacisegetis</name>
    <dbReference type="NCBI Taxonomy" id="670482"/>
    <lineage>
        <taxon>Bacteria</taxon>
        <taxon>Bacillati</taxon>
        <taxon>Bacillota</taxon>
        <taxon>Bacilli</taxon>
        <taxon>Bacillales</taxon>
        <taxon>Paenibacillaceae</taxon>
        <taxon>Fontibacillus</taxon>
    </lineage>
</organism>
<proteinExistence type="predicted"/>
<keyword evidence="2" id="KW-1185">Reference proteome</keyword>
<evidence type="ECO:0000313" key="1">
    <source>
        <dbReference type="EMBL" id="SDG36492.1"/>
    </source>
</evidence>
<gene>
    <name evidence="1" type="ORF">SAMN04488542_13822</name>
</gene>
<dbReference type="EMBL" id="FNBG01000038">
    <property type="protein sequence ID" value="SDG36492.1"/>
    <property type="molecule type" value="Genomic_DNA"/>
</dbReference>
<dbReference type="OrthoDB" id="2649716at2"/>